<reference evidence="3" key="2">
    <citation type="submission" date="2020-09" db="EMBL/GenBank/DDBJ databases">
        <authorList>
            <person name="Sun Q."/>
            <person name="Ohkuma M."/>
        </authorList>
    </citation>
    <scope>NUCLEOTIDE SEQUENCE</scope>
    <source>
        <strain evidence="3">JCM 3090</strain>
    </source>
</reference>
<dbReference type="AlphaFoldDB" id="A0A8J3F742"/>
<keyword evidence="2" id="KW-1133">Transmembrane helix</keyword>
<sequence length="197" mass="21161">MTAVPGGAAEWRRTGAPRSGGRTTAHHTDRAEHRATPRVTGANALAPDPAAAPRRRGAPWLTVAPPAPVSVPRAPFVALLLLVVVGGVLGILMVNTSVMENAFRLQNLQQQYADLDRVEGELRRDLEYTETPNNLYRAAKRLGMVDGGQPAVITLPNGRQIEMPNPLTDPVSARSTGQPGSRSDEHNTNSNDRRAGR</sequence>
<protein>
    <recommendedName>
        <fullName evidence="5">Cell division protein FtsL</fullName>
    </recommendedName>
</protein>
<feature type="compositionally biased region" description="Basic and acidic residues" evidence="1">
    <location>
        <begin position="182"/>
        <end position="197"/>
    </location>
</feature>
<evidence type="ECO:0000313" key="4">
    <source>
        <dbReference type="Proteomes" id="UP000649739"/>
    </source>
</evidence>
<feature type="compositionally biased region" description="Basic and acidic residues" evidence="1">
    <location>
        <begin position="26"/>
        <end position="35"/>
    </location>
</feature>
<evidence type="ECO:0000256" key="2">
    <source>
        <dbReference type="SAM" id="Phobius"/>
    </source>
</evidence>
<feature type="compositionally biased region" description="Low complexity" evidence="1">
    <location>
        <begin position="42"/>
        <end position="52"/>
    </location>
</feature>
<dbReference type="Proteomes" id="UP000649739">
    <property type="component" value="Unassembled WGS sequence"/>
</dbReference>
<organism evidence="3 4">
    <name type="scientific">Pilimelia anulata</name>
    <dbReference type="NCBI Taxonomy" id="53371"/>
    <lineage>
        <taxon>Bacteria</taxon>
        <taxon>Bacillati</taxon>
        <taxon>Actinomycetota</taxon>
        <taxon>Actinomycetes</taxon>
        <taxon>Micromonosporales</taxon>
        <taxon>Micromonosporaceae</taxon>
        <taxon>Pilimelia</taxon>
    </lineage>
</organism>
<feature type="transmembrane region" description="Helical" evidence="2">
    <location>
        <begin position="74"/>
        <end position="94"/>
    </location>
</feature>
<keyword evidence="4" id="KW-1185">Reference proteome</keyword>
<evidence type="ECO:0000256" key="1">
    <source>
        <dbReference type="SAM" id="MobiDB-lite"/>
    </source>
</evidence>
<comment type="caution">
    <text evidence="3">The sequence shown here is derived from an EMBL/GenBank/DDBJ whole genome shotgun (WGS) entry which is preliminary data.</text>
</comment>
<feature type="region of interest" description="Disordered" evidence="1">
    <location>
        <begin position="1"/>
        <end position="55"/>
    </location>
</feature>
<keyword evidence="2" id="KW-0472">Membrane</keyword>
<keyword evidence="2" id="KW-0812">Transmembrane</keyword>
<dbReference type="EMBL" id="BMQB01000002">
    <property type="protein sequence ID" value="GGJ85523.1"/>
    <property type="molecule type" value="Genomic_DNA"/>
</dbReference>
<feature type="region of interest" description="Disordered" evidence="1">
    <location>
        <begin position="158"/>
        <end position="197"/>
    </location>
</feature>
<evidence type="ECO:0000313" key="3">
    <source>
        <dbReference type="EMBL" id="GGJ85523.1"/>
    </source>
</evidence>
<accession>A0A8J3F742</accession>
<reference evidence="3" key="1">
    <citation type="journal article" date="2014" name="Int. J. Syst. Evol. Microbiol.">
        <title>Complete genome sequence of Corynebacterium casei LMG S-19264T (=DSM 44701T), isolated from a smear-ripened cheese.</title>
        <authorList>
            <consortium name="US DOE Joint Genome Institute (JGI-PGF)"/>
            <person name="Walter F."/>
            <person name="Albersmeier A."/>
            <person name="Kalinowski J."/>
            <person name="Ruckert C."/>
        </authorList>
    </citation>
    <scope>NUCLEOTIDE SEQUENCE</scope>
    <source>
        <strain evidence="3">JCM 3090</strain>
    </source>
</reference>
<proteinExistence type="predicted"/>
<evidence type="ECO:0008006" key="5">
    <source>
        <dbReference type="Google" id="ProtNLM"/>
    </source>
</evidence>
<name>A0A8J3F742_9ACTN</name>
<gene>
    <name evidence="3" type="ORF">GCM10010123_14010</name>
</gene>